<dbReference type="Gene3D" id="2.70.130.10">
    <property type="entry name" value="Mannose-6-phosphate receptor binding domain"/>
    <property type="match status" value="1"/>
</dbReference>
<keyword evidence="1" id="KW-0732">Signal</keyword>
<name>A0A2I0AM05_9ASPA</name>
<evidence type="ECO:0000259" key="2">
    <source>
        <dbReference type="Pfam" id="PF07915"/>
    </source>
</evidence>
<gene>
    <name evidence="3" type="ORF">AXF42_Ash015352</name>
</gene>
<proteinExistence type="predicted"/>
<evidence type="ECO:0000313" key="4">
    <source>
        <dbReference type="Proteomes" id="UP000236161"/>
    </source>
</evidence>
<dbReference type="AlphaFoldDB" id="A0A2I0AM05"/>
<evidence type="ECO:0000256" key="1">
    <source>
        <dbReference type="SAM" id="SignalP"/>
    </source>
</evidence>
<dbReference type="GO" id="GO:0030970">
    <property type="term" value="P:retrograde protein transport, ER to cytosol"/>
    <property type="evidence" value="ECO:0007669"/>
    <property type="project" value="TreeGrafter"/>
</dbReference>
<dbReference type="PANTHER" id="PTHR15414:SF0">
    <property type="entry name" value="ENDOPLASMIC RETICULUM LECTIN 1"/>
    <property type="match status" value="1"/>
</dbReference>
<accession>A0A2I0AM05</accession>
<feature type="chain" id="PRO_5014137480" description="Protein OS9-like domain-containing protein" evidence="1">
    <location>
        <begin position="34"/>
        <end position="243"/>
    </location>
</feature>
<dbReference type="InterPro" id="IPR009011">
    <property type="entry name" value="Man6P_isomerase_rcpt-bd_dom_sf"/>
</dbReference>
<reference evidence="3 4" key="1">
    <citation type="journal article" date="2017" name="Nature">
        <title>The Apostasia genome and the evolution of orchids.</title>
        <authorList>
            <person name="Zhang G.Q."/>
            <person name="Liu K.W."/>
            <person name="Li Z."/>
            <person name="Lohaus R."/>
            <person name="Hsiao Y.Y."/>
            <person name="Niu S.C."/>
            <person name="Wang J.Y."/>
            <person name="Lin Y.C."/>
            <person name="Xu Q."/>
            <person name="Chen L.J."/>
            <person name="Yoshida K."/>
            <person name="Fujiwara S."/>
            <person name="Wang Z.W."/>
            <person name="Zhang Y.Q."/>
            <person name="Mitsuda N."/>
            <person name="Wang M."/>
            <person name="Liu G.H."/>
            <person name="Pecoraro L."/>
            <person name="Huang H.X."/>
            <person name="Xiao X.J."/>
            <person name="Lin M."/>
            <person name="Wu X.Y."/>
            <person name="Wu W.L."/>
            <person name="Chen Y.Y."/>
            <person name="Chang S.B."/>
            <person name="Sakamoto S."/>
            <person name="Ohme-Takagi M."/>
            <person name="Yagi M."/>
            <person name="Zeng S.J."/>
            <person name="Shen C.Y."/>
            <person name="Yeh C.M."/>
            <person name="Luo Y.B."/>
            <person name="Tsai W.C."/>
            <person name="Van de Peer Y."/>
            <person name="Liu Z.J."/>
        </authorList>
    </citation>
    <scope>NUCLEOTIDE SEQUENCE [LARGE SCALE GENOMIC DNA]</scope>
    <source>
        <strain evidence="4">cv. Shenzhen</strain>
        <tissue evidence="3">Stem</tissue>
    </source>
</reference>
<dbReference type="GO" id="GO:0030968">
    <property type="term" value="P:endoplasmic reticulum unfolded protein response"/>
    <property type="evidence" value="ECO:0007669"/>
    <property type="project" value="InterPro"/>
</dbReference>
<dbReference type="OrthoDB" id="448954at2759"/>
<dbReference type="Proteomes" id="UP000236161">
    <property type="component" value="Unassembled WGS sequence"/>
</dbReference>
<dbReference type="InterPro" id="IPR012913">
    <property type="entry name" value="OS9-like_dom"/>
</dbReference>
<organism evidence="3 4">
    <name type="scientific">Apostasia shenzhenica</name>
    <dbReference type="NCBI Taxonomy" id="1088818"/>
    <lineage>
        <taxon>Eukaryota</taxon>
        <taxon>Viridiplantae</taxon>
        <taxon>Streptophyta</taxon>
        <taxon>Embryophyta</taxon>
        <taxon>Tracheophyta</taxon>
        <taxon>Spermatophyta</taxon>
        <taxon>Magnoliopsida</taxon>
        <taxon>Liliopsida</taxon>
        <taxon>Asparagales</taxon>
        <taxon>Orchidaceae</taxon>
        <taxon>Apostasioideae</taxon>
        <taxon>Apostasia</taxon>
    </lineage>
</organism>
<dbReference type="EMBL" id="KZ451971">
    <property type="protein sequence ID" value="PKA56579.1"/>
    <property type="molecule type" value="Genomic_DNA"/>
</dbReference>
<feature type="domain" description="Protein OS9-like" evidence="2">
    <location>
        <begin position="132"/>
        <end position="190"/>
    </location>
</feature>
<dbReference type="GO" id="GO:0005788">
    <property type="term" value="C:endoplasmic reticulum lumen"/>
    <property type="evidence" value="ECO:0007669"/>
    <property type="project" value="TreeGrafter"/>
</dbReference>
<keyword evidence="4" id="KW-1185">Reference proteome</keyword>
<dbReference type="PANTHER" id="PTHR15414">
    <property type="entry name" value="OS-9-RELATED"/>
    <property type="match status" value="1"/>
</dbReference>
<evidence type="ECO:0000313" key="3">
    <source>
        <dbReference type="EMBL" id="PKA56579.1"/>
    </source>
</evidence>
<feature type="signal peptide" evidence="1">
    <location>
        <begin position="1"/>
        <end position="33"/>
    </location>
</feature>
<sequence>MVQLRSDRLLSLKRASSFSSILICLYLLSSVSADEIFATAPAGVAFGRSSREPKYKIEYYPVESPFHPDNEQESLVMTNKDGQHYICFLPIVEETRPLKPIVQTNSTSIVLETDRRIKSKTPDELIEVIKVKCLYRHEGWWSYEFCHQKHVRQLHLEDDKAIQEFVMGVFDPEATAEFNQKQSDASLLKDPRSKDAAQRMFQQEKPMWHTIHCNEMPDGASWENHPGGTQITVIADHSDHYAT</sequence>
<dbReference type="STRING" id="1088818.A0A2I0AM05"/>
<dbReference type="Pfam" id="PF07915">
    <property type="entry name" value="PRKCSH"/>
    <property type="match status" value="1"/>
</dbReference>
<protein>
    <recommendedName>
        <fullName evidence="2">Protein OS9-like domain-containing protein</fullName>
    </recommendedName>
</protein>
<dbReference type="InterPro" id="IPR045149">
    <property type="entry name" value="OS-9-like"/>
</dbReference>